<dbReference type="VEuPathDB" id="ToxoDB:ETH2_1570200"/>
<organism evidence="2 3">
    <name type="scientific">Eimeria tenella</name>
    <name type="common">Coccidian parasite</name>
    <dbReference type="NCBI Taxonomy" id="5802"/>
    <lineage>
        <taxon>Eukaryota</taxon>
        <taxon>Sar</taxon>
        <taxon>Alveolata</taxon>
        <taxon>Apicomplexa</taxon>
        <taxon>Conoidasida</taxon>
        <taxon>Coccidia</taxon>
        <taxon>Eucoccidiorida</taxon>
        <taxon>Eimeriorina</taxon>
        <taxon>Eimeriidae</taxon>
        <taxon>Eimeria</taxon>
    </lineage>
</organism>
<evidence type="ECO:0000256" key="1">
    <source>
        <dbReference type="SAM" id="MobiDB-lite"/>
    </source>
</evidence>
<name>U6L495_EIMTE</name>
<keyword evidence="3" id="KW-1185">Reference proteome</keyword>
<dbReference type="RefSeq" id="XP_013235713.1">
    <property type="nucleotide sequence ID" value="XM_013380259.1"/>
</dbReference>
<dbReference type="GeneID" id="25255570"/>
<reference evidence="2" key="2">
    <citation type="submission" date="2013-10" db="EMBL/GenBank/DDBJ databases">
        <authorList>
            <person name="Aslett M."/>
        </authorList>
    </citation>
    <scope>NUCLEOTIDE SEQUENCE [LARGE SCALE GENOMIC DNA]</scope>
    <source>
        <strain evidence="2">Houghton</strain>
    </source>
</reference>
<evidence type="ECO:0000313" key="3">
    <source>
        <dbReference type="Proteomes" id="UP000030747"/>
    </source>
</evidence>
<dbReference type="Proteomes" id="UP000030747">
    <property type="component" value="Unassembled WGS sequence"/>
</dbReference>
<feature type="region of interest" description="Disordered" evidence="1">
    <location>
        <begin position="187"/>
        <end position="235"/>
    </location>
</feature>
<gene>
    <name evidence="2" type="ORF">ETH_00032520</name>
</gene>
<evidence type="ECO:0000313" key="2">
    <source>
        <dbReference type="EMBL" id="CDJ44966.1"/>
    </source>
</evidence>
<dbReference type="VEuPathDB" id="ToxoDB:ETH_00032520"/>
<dbReference type="AlphaFoldDB" id="U6L495"/>
<dbReference type="EMBL" id="HG677915">
    <property type="protein sequence ID" value="CDJ44966.1"/>
    <property type="molecule type" value="Genomic_DNA"/>
</dbReference>
<dbReference type="OrthoDB" id="347678at2759"/>
<feature type="region of interest" description="Disordered" evidence="1">
    <location>
        <begin position="1"/>
        <end position="146"/>
    </location>
</feature>
<feature type="region of interest" description="Disordered" evidence="1">
    <location>
        <begin position="252"/>
        <end position="290"/>
    </location>
</feature>
<feature type="compositionally biased region" description="Low complexity" evidence="1">
    <location>
        <begin position="24"/>
        <end position="146"/>
    </location>
</feature>
<protein>
    <submittedName>
        <fullName evidence="2">Uncharacterized protein</fullName>
    </submittedName>
</protein>
<reference evidence="2" key="1">
    <citation type="submission" date="2013-10" db="EMBL/GenBank/DDBJ databases">
        <title>Genomic analysis of the causative agents of coccidiosis in chickens.</title>
        <authorList>
            <person name="Reid A.J."/>
            <person name="Blake D."/>
            <person name="Billington K."/>
            <person name="Browne H."/>
            <person name="Dunn M."/>
            <person name="Hung S."/>
            <person name="Kawahara F."/>
            <person name="Miranda-Saavedra D."/>
            <person name="Mourier T."/>
            <person name="Nagra H."/>
            <person name="Otto T.D."/>
            <person name="Rawlings N."/>
            <person name="Sanchez A."/>
            <person name="Sanders M."/>
            <person name="Subramaniam C."/>
            <person name="Tay Y."/>
            <person name="Dear P."/>
            <person name="Doerig C."/>
            <person name="Gruber A."/>
            <person name="Parkinson J."/>
            <person name="Shirley M."/>
            <person name="Wan K.L."/>
            <person name="Berriman M."/>
            <person name="Tomley F."/>
            <person name="Pain A."/>
        </authorList>
    </citation>
    <scope>NUCLEOTIDE SEQUENCE [LARGE SCALE GENOMIC DNA]</scope>
    <source>
        <strain evidence="2">Houghton</strain>
    </source>
</reference>
<accession>U6L495</accession>
<dbReference type="OMA" id="PINIWDL"/>
<feature type="compositionally biased region" description="Low complexity" evidence="1">
    <location>
        <begin position="187"/>
        <end position="228"/>
    </location>
</feature>
<proteinExistence type="predicted"/>
<sequence>MTSPKPPSSPKESPEVTRTPNPSPESSPGLQSHSSSLGGASAAAADAAAAAADAAAAAARAGAQVAAEADAAAHAAGAAASDAAAAADAALAAPADGGAAEPQPESPAAEAATAEPAAEPAAAEAAATRQDSARSSSSTASKRETVSISTPLAAAAAAAAAVAVGAPLSTAAMAAAATATVAAAADQYDSPRNGSLSSRSSNSRCSEGSRRSSLISSSSHSSSSSNRSGLRTPCSSPVLPASSAAFAYKAPSLNSPKPSDLSPRLLLPMGGSSSGRSHSPRTNSDLESMETDARVTLFSPEGPVPINIWDLKKLRHWNYDQYQELRREYLKQKASPVVEERAFAVPHPGVDYFYYRAPFLSHAGPTGLTAAAAQCLLSSGARLSADTDLRRTLKERLQAHAELDRSLTRLSCLGCL</sequence>